<evidence type="ECO:0000256" key="4">
    <source>
        <dbReference type="ARBA" id="ARBA00022927"/>
    </source>
</evidence>
<evidence type="ECO:0000256" key="5">
    <source>
        <dbReference type="SAM" id="MobiDB-lite"/>
    </source>
</evidence>
<keyword evidence="6" id="KW-0732">Signal</keyword>
<protein>
    <submittedName>
        <fullName evidence="8">Sec39 domain-containing protein</fullName>
    </submittedName>
</protein>
<proteinExistence type="predicted"/>
<evidence type="ECO:0000256" key="2">
    <source>
        <dbReference type="ARBA" id="ARBA00022448"/>
    </source>
</evidence>
<dbReference type="GO" id="GO:0006890">
    <property type="term" value="P:retrograde vesicle-mediated transport, Golgi to endoplasmic reticulum"/>
    <property type="evidence" value="ECO:0007669"/>
    <property type="project" value="InterPro"/>
</dbReference>
<comment type="caution">
    <text evidence="8">The sequence shown here is derived from an EMBL/GenBank/DDBJ whole genome shotgun (WGS) entry which is preliminary data.</text>
</comment>
<feature type="region of interest" description="Disordered" evidence="5">
    <location>
        <begin position="862"/>
        <end position="921"/>
    </location>
</feature>
<evidence type="ECO:0000256" key="3">
    <source>
        <dbReference type="ARBA" id="ARBA00022824"/>
    </source>
</evidence>
<dbReference type="GO" id="GO:0005783">
    <property type="term" value="C:endoplasmic reticulum"/>
    <property type="evidence" value="ECO:0007669"/>
    <property type="project" value="UniProtKB-SubCell"/>
</dbReference>
<dbReference type="InterPro" id="IPR013244">
    <property type="entry name" value="Sec39_domain"/>
</dbReference>
<dbReference type="Pfam" id="PF08314">
    <property type="entry name" value="Sec39"/>
    <property type="match status" value="1"/>
</dbReference>
<keyword evidence="3" id="KW-0256">Endoplasmic reticulum</keyword>
<dbReference type="AlphaFoldDB" id="A0AAN6WU35"/>
<evidence type="ECO:0000259" key="7">
    <source>
        <dbReference type="Pfam" id="PF08314"/>
    </source>
</evidence>
<feature type="region of interest" description="Disordered" evidence="5">
    <location>
        <begin position="775"/>
        <end position="831"/>
    </location>
</feature>
<evidence type="ECO:0000313" key="8">
    <source>
        <dbReference type="EMBL" id="KAK4188220.1"/>
    </source>
</evidence>
<name>A0AAN6WU35_9PEZI</name>
<dbReference type="EMBL" id="MU864391">
    <property type="protein sequence ID" value="KAK4188220.1"/>
    <property type="molecule type" value="Genomic_DNA"/>
</dbReference>
<gene>
    <name evidence="8" type="ORF">QBC35DRAFT_433445</name>
</gene>
<feature type="compositionally biased region" description="Gly residues" evidence="5">
    <location>
        <begin position="862"/>
        <end position="871"/>
    </location>
</feature>
<feature type="compositionally biased region" description="Low complexity" evidence="5">
    <location>
        <begin position="896"/>
        <end position="905"/>
    </location>
</feature>
<evidence type="ECO:0000256" key="6">
    <source>
        <dbReference type="SAM" id="SignalP"/>
    </source>
</evidence>
<keyword evidence="2" id="KW-0813">Transport</keyword>
<comment type="subcellular location">
    <subcellularLocation>
        <location evidence="1">Endoplasmic reticulum</location>
    </subcellularLocation>
</comment>
<feature type="chain" id="PRO_5042989526" evidence="6">
    <location>
        <begin position="22"/>
        <end position="946"/>
    </location>
</feature>
<keyword evidence="9" id="KW-1185">Reference proteome</keyword>
<dbReference type="GO" id="GO:0015031">
    <property type="term" value="P:protein transport"/>
    <property type="evidence" value="ECO:0007669"/>
    <property type="project" value="UniProtKB-KW"/>
</dbReference>
<dbReference type="Proteomes" id="UP001302126">
    <property type="component" value="Unassembled WGS sequence"/>
</dbReference>
<dbReference type="PANTHER" id="PTHR40787">
    <property type="entry name" value="SECRETED PROTEIN"/>
    <property type="match status" value="1"/>
</dbReference>
<sequence length="946" mass="103906">MALVLSPAKLVLLAVHYAVKADMDSLTILAARHDTILRKELLLRIILTYLPETLQSNKYVAFLEQLEKGELPDPSSKDVDASSVESLSEDEATKRVRKLRLLPLKTNDTPVGADDDPISLFLIQRAYKVDEEAGLLNELPSLLLPFLDHSSYVRTLLVSTILPLLRRNVEYHPEEPVQYTLSAFQQLPDRVAVNLLLSQTGVREEDLPFVGRDLRGLVGPWLVDEKKWRKRRQSTTHTDGEDDDGICPGCDEVLRWITTQAAKNWKVAVSAVQQWAGPADADLASWGVLELTKEQHEHVEHAYAQAALASAYFISETSAEALEGAYSMVAKVADIRDLEPLPPLSSALAILPPLAEQIAGDITSSRNPTYLRNNPLSCSNALTTPSNATVAFLEALVLSAHILTKAGCPSTVRRAGELALLQDEREQKAEATKFIHAISNNGPKSDDKYWMRARNEVLWLRSWGSEEASTQIPPKGIFSQLKPEFLEVEFLKALLSNTRYNLARSLYEDESDHPLDRKLLQETIYATAMTAYDNASNPNRTRGGLKKCDEIIKALPNTIAKTDPIARRTESLLKATHALSEYRLVLKQGEPFTPIVLRVHKDPISIIGKILEQNPKSYTRLQDFLDLGKRMVQAGLTSHDKSKGTTFLTPEEEANHISTAERRIAAMCIDAALTEDDFETAYSYVVNRLGSLSAPSANIQDDYSWKAALQAGKYRRTARTVRPTHLGHSSANADIRHLEQRIECLATALRIAPPPTLQEILNAFRRAEEELDAALKAEEEQEEEWDARGDTMHGMPGGFNTTIPTTSGKGRRSSTSAGKSSSRREQQEEAPMSLFDLARASGLTAQRNISALSGLQRAATGLIGGGGGGNGARSTTPGPGRNSSDSTHASEHQQHSLSGSVSSLEGGEEHKRARKRDQLREAAMSGLVSGVGWLVGAPGPTAPARE</sequence>
<feature type="compositionally biased region" description="Basic and acidic residues" evidence="5">
    <location>
        <begin position="907"/>
        <end position="920"/>
    </location>
</feature>
<reference evidence="8" key="1">
    <citation type="journal article" date="2023" name="Mol. Phylogenet. Evol.">
        <title>Genome-scale phylogeny and comparative genomics of the fungal order Sordariales.</title>
        <authorList>
            <person name="Hensen N."/>
            <person name="Bonometti L."/>
            <person name="Westerberg I."/>
            <person name="Brannstrom I.O."/>
            <person name="Guillou S."/>
            <person name="Cros-Aarteil S."/>
            <person name="Calhoun S."/>
            <person name="Haridas S."/>
            <person name="Kuo A."/>
            <person name="Mondo S."/>
            <person name="Pangilinan J."/>
            <person name="Riley R."/>
            <person name="LaButti K."/>
            <person name="Andreopoulos B."/>
            <person name="Lipzen A."/>
            <person name="Chen C."/>
            <person name="Yan M."/>
            <person name="Daum C."/>
            <person name="Ng V."/>
            <person name="Clum A."/>
            <person name="Steindorff A."/>
            <person name="Ohm R.A."/>
            <person name="Martin F."/>
            <person name="Silar P."/>
            <person name="Natvig D.O."/>
            <person name="Lalanne C."/>
            <person name="Gautier V."/>
            <person name="Ament-Velasquez S.L."/>
            <person name="Kruys A."/>
            <person name="Hutchinson M.I."/>
            <person name="Powell A.J."/>
            <person name="Barry K."/>
            <person name="Miller A.N."/>
            <person name="Grigoriev I.V."/>
            <person name="Debuchy R."/>
            <person name="Gladieux P."/>
            <person name="Hiltunen Thoren M."/>
            <person name="Johannesson H."/>
        </authorList>
    </citation>
    <scope>NUCLEOTIDE SEQUENCE</scope>
    <source>
        <strain evidence="8">PSN309</strain>
    </source>
</reference>
<evidence type="ECO:0000313" key="9">
    <source>
        <dbReference type="Proteomes" id="UP001302126"/>
    </source>
</evidence>
<accession>A0AAN6WU35</accession>
<organism evidence="8 9">
    <name type="scientific">Podospora australis</name>
    <dbReference type="NCBI Taxonomy" id="1536484"/>
    <lineage>
        <taxon>Eukaryota</taxon>
        <taxon>Fungi</taxon>
        <taxon>Dikarya</taxon>
        <taxon>Ascomycota</taxon>
        <taxon>Pezizomycotina</taxon>
        <taxon>Sordariomycetes</taxon>
        <taxon>Sordariomycetidae</taxon>
        <taxon>Sordariales</taxon>
        <taxon>Podosporaceae</taxon>
        <taxon>Podospora</taxon>
    </lineage>
</organism>
<dbReference type="PANTHER" id="PTHR40787:SF3">
    <property type="entry name" value="PROTEIN TRANSPORT PROTEIN SEC39"/>
    <property type="match status" value="1"/>
</dbReference>
<feature type="domain" description="Sec39" evidence="7">
    <location>
        <begin position="11"/>
        <end position="785"/>
    </location>
</feature>
<reference evidence="8" key="2">
    <citation type="submission" date="2023-05" db="EMBL/GenBank/DDBJ databases">
        <authorList>
            <consortium name="Lawrence Berkeley National Laboratory"/>
            <person name="Steindorff A."/>
            <person name="Hensen N."/>
            <person name="Bonometti L."/>
            <person name="Westerberg I."/>
            <person name="Brannstrom I.O."/>
            <person name="Guillou S."/>
            <person name="Cros-Aarteil S."/>
            <person name="Calhoun S."/>
            <person name="Haridas S."/>
            <person name="Kuo A."/>
            <person name="Mondo S."/>
            <person name="Pangilinan J."/>
            <person name="Riley R."/>
            <person name="Labutti K."/>
            <person name="Andreopoulos B."/>
            <person name="Lipzen A."/>
            <person name="Chen C."/>
            <person name="Yanf M."/>
            <person name="Daum C."/>
            <person name="Ng V."/>
            <person name="Clum A."/>
            <person name="Ohm R."/>
            <person name="Martin F."/>
            <person name="Silar P."/>
            <person name="Natvig D."/>
            <person name="Lalanne C."/>
            <person name="Gautier V."/>
            <person name="Ament-Velasquez S.L."/>
            <person name="Kruys A."/>
            <person name="Hutchinson M.I."/>
            <person name="Powell A.J."/>
            <person name="Barry K."/>
            <person name="Miller A.N."/>
            <person name="Grigoriev I.V."/>
            <person name="Debuchy R."/>
            <person name="Gladieux P."/>
            <person name="Thoren M.H."/>
            <person name="Johannesson H."/>
        </authorList>
    </citation>
    <scope>NUCLEOTIDE SEQUENCE</scope>
    <source>
        <strain evidence="8">PSN309</strain>
    </source>
</reference>
<evidence type="ECO:0000256" key="1">
    <source>
        <dbReference type="ARBA" id="ARBA00004240"/>
    </source>
</evidence>
<feature type="signal peptide" evidence="6">
    <location>
        <begin position="1"/>
        <end position="21"/>
    </location>
</feature>
<feature type="compositionally biased region" description="Low complexity" evidence="5">
    <location>
        <begin position="805"/>
        <end position="820"/>
    </location>
</feature>
<keyword evidence="4" id="KW-0653">Protein transport</keyword>